<evidence type="ECO:0000256" key="1">
    <source>
        <dbReference type="SAM" id="Phobius"/>
    </source>
</evidence>
<accession>A0A964FIN7</accession>
<reference evidence="2" key="1">
    <citation type="journal article" date="2021" name="Antonie Van Leeuwenhoek">
        <title>Draft genome and description of Waterburya agarophytonicola gen. nov. sp. nov. (Pleurocapsales, Cyanobacteria): a seaweed symbiont.</title>
        <authorList>
            <person name="Bonthond G."/>
            <person name="Shalygin S."/>
            <person name="Bayer T."/>
            <person name="Weinberger F."/>
        </authorList>
    </citation>
    <scope>NUCLEOTIDE SEQUENCE</scope>
    <source>
        <strain evidence="2">KI4</strain>
    </source>
</reference>
<evidence type="ECO:0000313" key="3">
    <source>
        <dbReference type="Proteomes" id="UP000729733"/>
    </source>
</evidence>
<gene>
    <name evidence="2" type="ORF">I4641_16650</name>
</gene>
<organism evidence="2 3">
    <name type="scientific">Waterburya agarophytonicola KI4</name>
    <dbReference type="NCBI Taxonomy" id="2874699"/>
    <lineage>
        <taxon>Bacteria</taxon>
        <taxon>Bacillati</taxon>
        <taxon>Cyanobacteriota</taxon>
        <taxon>Cyanophyceae</taxon>
        <taxon>Pleurocapsales</taxon>
        <taxon>Hyellaceae</taxon>
        <taxon>Waterburya</taxon>
        <taxon>Waterburya agarophytonicola</taxon>
    </lineage>
</organism>
<proteinExistence type="predicted"/>
<keyword evidence="1" id="KW-0472">Membrane</keyword>
<evidence type="ECO:0000313" key="2">
    <source>
        <dbReference type="EMBL" id="MCC0178604.1"/>
    </source>
</evidence>
<sequence>MKTNNTSCFLSFMGLSLATSPFIITLLTLYLLAEFMTELGKASEEIFRPERLPILNFPDLDSNKL</sequence>
<keyword evidence="1" id="KW-1133">Transmembrane helix</keyword>
<dbReference type="Proteomes" id="UP000729733">
    <property type="component" value="Unassembled WGS sequence"/>
</dbReference>
<name>A0A964FIN7_9CYAN</name>
<dbReference type="EMBL" id="JADWDC010000048">
    <property type="protein sequence ID" value="MCC0178604.1"/>
    <property type="molecule type" value="Genomic_DNA"/>
</dbReference>
<dbReference type="AlphaFoldDB" id="A0A964FIN7"/>
<feature type="transmembrane region" description="Helical" evidence="1">
    <location>
        <begin position="12"/>
        <end position="33"/>
    </location>
</feature>
<keyword evidence="3" id="KW-1185">Reference proteome</keyword>
<comment type="caution">
    <text evidence="2">The sequence shown here is derived from an EMBL/GenBank/DDBJ whole genome shotgun (WGS) entry which is preliminary data.</text>
</comment>
<keyword evidence="1" id="KW-0812">Transmembrane</keyword>
<dbReference type="RefSeq" id="WP_229641705.1">
    <property type="nucleotide sequence ID" value="NZ_JADWDC010000048.1"/>
</dbReference>
<protein>
    <submittedName>
        <fullName evidence="2">Uncharacterized protein</fullName>
    </submittedName>
</protein>